<organism evidence="1">
    <name type="scientific">Lepeophtheirus salmonis</name>
    <name type="common">Salmon louse</name>
    <name type="synonym">Caligus salmonis</name>
    <dbReference type="NCBI Taxonomy" id="72036"/>
    <lineage>
        <taxon>Eukaryota</taxon>
        <taxon>Metazoa</taxon>
        <taxon>Ecdysozoa</taxon>
        <taxon>Arthropoda</taxon>
        <taxon>Crustacea</taxon>
        <taxon>Multicrustacea</taxon>
        <taxon>Hexanauplia</taxon>
        <taxon>Copepoda</taxon>
        <taxon>Siphonostomatoida</taxon>
        <taxon>Caligidae</taxon>
        <taxon>Lepeophtheirus</taxon>
    </lineage>
</organism>
<evidence type="ECO:0000313" key="1">
    <source>
        <dbReference type="EMBL" id="CDW49625.1"/>
    </source>
</evidence>
<sequence length="73" mass="8329">MRHQATTMSRRTQQFNALQQHLESELLIEESVLSVEELCDKLTKETLPSDITLIAKPSKTLLKLSHDEKLGPK</sequence>
<reference evidence="1" key="1">
    <citation type="submission" date="2014-05" db="EMBL/GenBank/DDBJ databases">
        <authorList>
            <person name="Chronopoulou M."/>
        </authorList>
    </citation>
    <scope>NUCLEOTIDE SEQUENCE</scope>
    <source>
        <tissue evidence="1">Whole organism</tissue>
    </source>
</reference>
<name>A0A0K2VGW6_LEPSM</name>
<dbReference type="EMBL" id="HACA01032264">
    <property type="protein sequence ID" value="CDW49625.1"/>
    <property type="molecule type" value="Transcribed_RNA"/>
</dbReference>
<proteinExistence type="predicted"/>
<protein>
    <submittedName>
        <fullName evidence="1">Uncharacterized protein</fullName>
    </submittedName>
</protein>
<dbReference type="AlphaFoldDB" id="A0A0K2VGW6"/>
<accession>A0A0K2VGW6</accession>